<name>A0A9P6NMC3_9BASI</name>
<evidence type="ECO:0000256" key="4">
    <source>
        <dbReference type="ARBA" id="ARBA00023242"/>
    </source>
</evidence>
<feature type="compositionally biased region" description="Polar residues" evidence="6">
    <location>
        <begin position="24"/>
        <end position="35"/>
    </location>
</feature>
<feature type="compositionally biased region" description="Low complexity" evidence="6">
    <location>
        <begin position="117"/>
        <end position="133"/>
    </location>
</feature>
<feature type="region of interest" description="Disordered" evidence="6">
    <location>
        <begin position="117"/>
        <end position="147"/>
    </location>
</feature>
<dbReference type="GO" id="GO:0000124">
    <property type="term" value="C:SAGA complex"/>
    <property type="evidence" value="ECO:0007669"/>
    <property type="project" value="TreeGrafter"/>
</dbReference>
<organism evidence="7 8">
    <name type="scientific">Cronartium quercuum f. sp. fusiforme G11</name>
    <dbReference type="NCBI Taxonomy" id="708437"/>
    <lineage>
        <taxon>Eukaryota</taxon>
        <taxon>Fungi</taxon>
        <taxon>Dikarya</taxon>
        <taxon>Basidiomycota</taxon>
        <taxon>Pucciniomycotina</taxon>
        <taxon>Pucciniomycetes</taxon>
        <taxon>Pucciniales</taxon>
        <taxon>Coleosporiaceae</taxon>
        <taxon>Cronartium</taxon>
    </lineage>
</organism>
<keyword evidence="4" id="KW-0539">Nucleus</keyword>
<comment type="subcellular location">
    <subcellularLocation>
        <location evidence="1">Nucleus</location>
    </subcellularLocation>
</comment>
<feature type="compositionally biased region" description="Polar residues" evidence="6">
    <location>
        <begin position="237"/>
        <end position="252"/>
    </location>
</feature>
<sequence length="285" mass="29713">MSGFNSGAIDPALLSNNGGVSVISPSQLLNNRPLPSTQSTTSQSTSTPVQSNSQSSAVGIQPASATSHQSFSLSNPLSSSNPHSASGHSSVASALPAHLQSLYPSTLSSPTFAPASLAGPSSSAPLANGASPSVSTPVANDPFHSNGMSLKEQEMHQKDQELAQFLLKMDDYKPVIPDEVAAYYLQRVGFECTDVRVQRLLALACQKFVADIAQDAFGYARTRTGQAPGGRQGPLAPSTNSGMANGNQAGTSTRKDRTRTVLTQEDLAQALGEYGINASRAPYYL</sequence>
<evidence type="ECO:0000256" key="2">
    <source>
        <dbReference type="ARBA" id="ARBA00023015"/>
    </source>
</evidence>
<dbReference type="PANTHER" id="PTHR21242">
    <property type="entry name" value="TRANSCRIPTION INITIATION FACTOR TFIID SUBUNIT 10"/>
    <property type="match status" value="1"/>
</dbReference>
<feature type="region of interest" description="Disordered" evidence="6">
    <location>
        <begin position="223"/>
        <end position="260"/>
    </location>
</feature>
<dbReference type="PRINTS" id="PR01443">
    <property type="entry name" value="TFIID30KDSUB"/>
</dbReference>
<comment type="similarity">
    <text evidence="5">Belongs to the TAF10 family.</text>
</comment>
<keyword evidence="2" id="KW-0805">Transcription regulation</keyword>
<dbReference type="Pfam" id="PF03540">
    <property type="entry name" value="TAF10"/>
    <property type="match status" value="1"/>
</dbReference>
<dbReference type="Proteomes" id="UP000886653">
    <property type="component" value="Unassembled WGS sequence"/>
</dbReference>
<comment type="caution">
    <text evidence="7">The sequence shown here is derived from an EMBL/GenBank/DDBJ whole genome shotgun (WGS) entry which is preliminary data.</text>
</comment>
<proteinExistence type="inferred from homology"/>
<dbReference type="EMBL" id="MU167257">
    <property type="protein sequence ID" value="KAG0146673.1"/>
    <property type="molecule type" value="Genomic_DNA"/>
</dbReference>
<reference evidence="7" key="1">
    <citation type="submission" date="2013-11" db="EMBL/GenBank/DDBJ databases">
        <title>Genome sequence of the fusiform rust pathogen reveals effectors for host alternation and coevolution with pine.</title>
        <authorList>
            <consortium name="DOE Joint Genome Institute"/>
            <person name="Smith K."/>
            <person name="Pendleton A."/>
            <person name="Kubisiak T."/>
            <person name="Anderson C."/>
            <person name="Salamov A."/>
            <person name="Aerts A."/>
            <person name="Riley R."/>
            <person name="Clum A."/>
            <person name="Lindquist E."/>
            <person name="Ence D."/>
            <person name="Campbell M."/>
            <person name="Kronenberg Z."/>
            <person name="Feau N."/>
            <person name="Dhillon B."/>
            <person name="Hamelin R."/>
            <person name="Burleigh J."/>
            <person name="Smith J."/>
            <person name="Yandell M."/>
            <person name="Nelson C."/>
            <person name="Grigoriev I."/>
            <person name="Davis J."/>
        </authorList>
    </citation>
    <scope>NUCLEOTIDE SEQUENCE</scope>
    <source>
        <strain evidence="7">G11</strain>
    </source>
</reference>
<feature type="compositionally biased region" description="Low complexity" evidence="6">
    <location>
        <begin position="67"/>
        <end position="91"/>
    </location>
</feature>
<evidence type="ECO:0000313" key="8">
    <source>
        <dbReference type="Proteomes" id="UP000886653"/>
    </source>
</evidence>
<evidence type="ECO:0000256" key="6">
    <source>
        <dbReference type="SAM" id="MobiDB-lite"/>
    </source>
</evidence>
<dbReference type="OrthoDB" id="154356at2759"/>
<feature type="region of interest" description="Disordered" evidence="6">
    <location>
        <begin position="24"/>
        <end position="91"/>
    </location>
</feature>
<dbReference type="GO" id="GO:0016251">
    <property type="term" value="F:RNA polymerase II general transcription initiation factor activity"/>
    <property type="evidence" value="ECO:0007669"/>
    <property type="project" value="TreeGrafter"/>
</dbReference>
<evidence type="ECO:0008006" key="9">
    <source>
        <dbReference type="Google" id="ProtNLM"/>
    </source>
</evidence>
<keyword evidence="8" id="KW-1185">Reference proteome</keyword>
<evidence type="ECO:0000256" key="1">
    <source>
        <dbReference type="ARBA" id="ARBA00004123"/>
    </source>
</evidence>
<dbReference type="GO" id="GO:0005669">
    <property type="term" value="C:transcription factor TFIID complex"/>
    <property type="evidence" value="ECO:0007669"/>
    <property type="project" value="TreeGrafter"/>
</dbReference>
<protein>
    <recommendedName>
        <fullName evidence="9">Transcription initiation factor TFIID subunit 10</fullName>
    </recommendedName>
</protein>
<evidence type="ECO:0000313" key="7">
    <source>
        <dbReference type="EMBL" id="KAG0146673.1"/>
    </source>
</evidence>
<evidence type="ECO:0000256" key="3">
    <source>
        <dbReference type="ARBA" id="ARBA00023163"/>
    </source>
</evidence>
<dbReference type="GO" id="GO:1990841">
    <property type="term" value="F:promoter-specific chromatin binding"/>
    <property type="evidence" value="ECO:0007669"/>
    <property type="project" value="TreeGrafter"/>
</dbReference>
<evidence type="ECO:0000256" key="5">
    <source>
        <dbReference type="ARBA" id="ARBA00025730"/>
    </source>
</evidence>
<keyword evidence="3" id="KW-0804">Transcription</keyword>
<feature type="compositionally biased region" description="Low complexity" evidence="6">
    <location>
        <begin position="36"/>
        <end position="56"/>
    </location>
</feature>
<dbReference type="AlphaFoldDB" id="A0A9P6NMC3"/>
<dbReference type="PANTHER" id="PTHR21242:SF0">
    <property type="entry name" value="TRANSCRIPTION INITIATION FACTOR TFIID SUBUNIT 10"/>
    <property type="match status" value="1"/>
</dbReference>
<dbReference type="CDD" id="cd07982">
    <property type="entry name" value="HFD_TAF10"/>
    <property type="match status" value="1"/>
</dbReference>
<dbReference type="InterPro" id="IPR003923">
    <property type="entry name" value="TAF10"/>
</dbReference>
<accession>A0A9P6NMC3</accession>
<dbReference type="GO" id="GO:0006367">
    <property type="term" value="P:transcription initiation at RNA polymerase II promoter"/>
    <property type="evidence" value="ECO:0007669"/>
    <property type="project" value="TreeGrafter"/>
</dbReference>
<gene>
    <name evidence="7" type="ORF">CROQUDRAFT_657020</name>
</gene>